<evidence type="ECO:0000256" key="4">
    <source>
        <dbReference type="ARBA" id="ARBA00023242"/>
    </source>
</evidence>
<sequence>MQFGSVYTSSPLETNNNNVVLKQQIVPKWCKLDDSAAGPTPRPRHGHRAVAIKELMLVFGGGNEGIVDELHLYDTTANQWYVPDLRGTKPRGYAAYGMVANQSKVFIFGGMVEFGSQPMTCNKTFRYSNDLFELQIKRWEWHQLRVRPPTDGQRGPCPRLGHTFTLGLNNIAYVFGGLANDSDDPKFNVPKYLNDFYAIDLSGAPNGLWWCCPQTNGQLPSARESHTTVHFTTQTGKEQLIIYGGMNGTRLGDVWILDLLSMNWSNPVPGGVEPLPRSLHTANVIGCRMFIFGGWVPARPEDKMEQPDKEWKCTNTLAVLNLNTLRWEHPIGPHALTFPSNPAGTPWPVPRAGHSAAVINKRIYIWSGRDGYRKLWNSQVCCKDMVFLETECPAIPSGIQLVKASVNSLEISWTPSPTADRYILQIQRAEHQPESEKAGRRSGVRLLAHNQHHPFGGGPQTLQRAASPVIGGSSPVRAVRPATAASYRRYGQQQLQSQQQMHFSPPMMHVRPLRIKSVASCPRSTQPIVQQQRRSVMHMNRSDPVAVVSSSPISSHQPLVHQQQTSSSPRAVILHKAPLLSSAMVSSDSEGSAITSSSSLSTALRSPAAQHCAPKRIYVHTSQSSTTTDDALPATGIRLMKQFPNGPLRAARQTSSSQVMATTPNTFDILPPPAKMVKHMDFAPTVSDIVPSSETTLSSTTTKTTYAAPVAPSAIDQTMPHNILDEALNEAENFVDEQQQQFIQHQQPYNTDDIKKEEEFDVLLPTNGGGGDDDGQEEEEAVPAQQQQPIGEASVGEENEKEEGEKKEVGKWHVAETATIKLVADNNNLLANEGGEKTAADEECEEFGVEQMRATDPSSERDSLKEAAAEQQQAAQLFQPIERDVDEHDEQQSLTVKQYLMMRSRNPARTESVSEPPLYHPHLIGVVGGRQQQTASVPPSAFDEQIMEKGGELQQHDDQPASNMQPKQDDHFGNQQQQLESSSSYEEFQHHQQLPPMMMTTTPMRKYQQQQHQSQLENVTRNSQHQQQMEEEEIGIGGRIVPFGEQQLLPVSVLESRRRPIVAVERFGADQRRMVSSSSEFVAQHSSADSGNKWFHVADLPSSTQRFVISQYSATAVDGGTGGRRTATMRQTTDDRMVEGASAQFPNDDDQQQQEVGDEQQSSAASNERHGIIALEPGTVYKIRCRAANSVGHSGWSQIASFKTCLPGFPGAPSNIKITKCPEGAYISWEPPLLSNGQIGEYSVHLAMRAQQHQHMHTQQPVPASFVRVYVGPTANCVIKHAVLGLAHIDTDNAPKPAIIFRIAARNEKGYGPVTQVRWLQESRALVPVAVMPPCTLQPLPE</sequence>
<dbReference type="SUPFAM" id="SSF117281">
    <property type="entry name" value="Kelch motif"/>
    <property type="match status" value="1"/>
</dbReference>
<protein>
    <submittedName>
        <fullName evidence="8">Fibronectin type-III domain-containing protein</fullName>
    </submittedName>
</protein>
<dbReference type="Pfam" id="PF13854">
    <property type="entry name" value="Kelch_HCF"/>
    <property type="match status" value="1"/>
</dbReference>
<evidence type="ECO:0000313" key="7">
    <source>
        <dbReference type="Proteomes" id="UP000887572"/>
    </source>
</evidence>
<dbReference type="SUPFAM" id="SSF49265">
    <property type="entry name" value="Fibronectin type III"/>
    <property type="match status" value="1"/>
</dbReference>
<feature type="region of interest" description="Disordered" evidence="5">
    <location>
        <begin position="455"/>
        <end position="475"/>
    </location>
</feature>
<feature type="region of interest" description="Disordered" evidence="5">
    <location>
        <begin position="950"/>
        <end position="990"/>
    </location>
</feature>
<feature type="region of interest" description="Disordered" evidence="5">
    <location>
        <begin position="1142"/>
        <end position="1170"/>
    </location>
</feature>
<dbReference type="PANTHER" id="PTHR46003">
    <property type="entry name" value="HOST CELL FACTOR"/>
    <property type="match status" value="1"/>
</dbReference>
<feature type="domain" description="Fibronectin type-III" evidence="6">
    <location>
        <begin position="393"/>
        <end position="456"/>
    </location>
</feature>
<feature type="domain" description="Fibronectin type-III" evidence="6">
    <location>
        <begin position="1075"/>
        <end position="1194"/>
    </location>
</feature>
<feature type="compositionally biased region" description="Acidic residues" evidence="5">
    <location>
        <begin position="771"/>
        <end position="781"/>
    </location>
</feature>
<dbReference type="PANTHER" id="PTHR46003:SF1">
    <property type="entry name" value="HOST CELL FACTOR"/>
    <property type="match status" value="1"/>
</dbReference>
<keyword evidence="2" id="KW-0880">Kelch repeat</keyword>
<dbReference type="InterPro" id="IPR003961">
    <property type="entry name" value="FN3_dom"/>
</dbReference>
<name>A0A914H9Z5_GLORO</name>
<dbReference type="InterPro" id="IPR043536">
    <property type="entry name" value="HCF1/2"/>
</dbReference>
<dbReference type="Gene3D" id="2.60.40.10">
    <property type="entry name" value="Immunoglobulins"/>
    <property type="match status" value="2"/>
</dbReference>
<dbReference type="CDD" id="cd00063">
    <property type="entry name" value="FN3"/>
    <property type="match status" value="1"/>
</dbReference>
<keyword evidence="3" id="KW-0677">Repeat</keyword>
<dbReference type="GO" id="GO:0006338">
    <property type="term" value="P:chromatin remodeling"/>
    <property type="evidence" value="ECO:0007669"/>
    <property type="project" value="TreeGrafter"/>
</dbReference>
<evidence type="ECO:0000313" key="8">
    <source>
        <dbReference type="WBParaSite" id="Gr19_v10_g15161.t2"/>
    </source>
</evidence>
<proteinExistence type="predicted"/>
<reference evidence="8" key="1">
    <citation type="submission" date="2022-11" db="UniProtKB">
        <authorList>
            <consortium name="WormBaseParasite"/>
        </authorList>
    </citation>
    <scope>IDENTIFICATION</scope>
</reference>
<feature type="region of interest" description="Disordered" evidence="5">
    <location>
        <begin position="854"/>
        <end position="873"/>
    </location>
</feature>
<evidence type="ECO:0000256" key="5">
    <source>
        <dbReference type="SAM" id="MobiDB-lite"/>
    </source>
</evidence>
<dbReference type="SMART" id="SM00060">
    <property type="entry name" value="FN3"/>
    <property type="match status" value="3"/>
</dbReference>
<feature type="region of interest" description="Disordered" evidence="5">
    <location>
        <begin position="763"/>
        <end position="811"/>
    </location>
</feature>
<dbReference type="GO" id="GO:0035097">
    <property type="term" value="C:histone methyltransferase complex"/>
    <property type="evidence" value="ECO:0007669"/>
    <property type="project" value="TreeGrafter"/>
</dbReference>
<dbReference type="Gene3D" id="2.120.10.80">
    <property type="entry name" value="Kelch-type beta propeller"/>
    <property type="match status" value="2"/>
</dbReference>
<dbReference type="InterPro" id="IPR015915">
    <property type="entry name" value="Kelch-typ_b-propeller"/>
</dbReference>
<evidence type="ECO:0000256" key="3">
    <source>
        <dbReference type="ARBA" id="ARBA00022737"/>
    </source>
</evidence>
<feature type="compositionally biased region" description="Basic and acidic residues" evidence="5">
    <location>
        <begin position="858"/>
        <end position="868"/>
    </location>
</feature>
<evidence type="ECO:0000256" key="1">
    <source>
        <dbReference type="ARBA" id="ARBA00004123"/>
    </source>
</evidence>
<organism evidence="7 8">
    <name type="scientific">Globodera rostochiensis</name>
    <name type="common">Golden nematode worm</name>
    <name type="synonym">Heterodera rostochiensis</name>
    <dbReference type="NCBI Taxonomy" id="31243"/>
    <lineage>
        <taxon>Eukaryota</taxon>
        <taxon>Metazoa</taxon>
        <taxon>Ecdysozoa</taxon>
        <taxon>Nematoda</taxon>
        <taxon>Chromadorea</taxon>
        <taxon>Rhabditida</taxon>
        <taxon>Tylenchina</taxon>
        <taxon>Tylenchomorpha</taxon>
        <taxon>Tylenchoidea</taxon>
        <taxon>Heteroderidae</taxon>
        <taxon>Heteroderinae</taxon>
        <taxon>Globodera</taxon>
    </lineage>
</organism>
<accession>A0A914H9Z5</accession>
<dbReference type="GO" id="GO:0003713">
    <property type="term" value="F:transcription coactivator activity"/>
    <property type="evidence" value="ECO:0007669"/>
    <property type="project" value="TreeGrafter"/>
</dbReference>
<feature type="domain" description="Fibronectin type-III" evidence="6">
    <location>
        <begin position="1210"/>
        <end position="1312"/>
    </location>
</feature>
<dbReference type="InterPro" id="IPR036116">
    <property type="entry name" value="FN3_sf"/>
</dbReference>
<evidence type="ECO:0000256" key="2">
    <source>
        <dbReference type="ARBA" id="ARBA00022441"/>
    </source>
</evidence>
<feature type="compositionally biased region" description="Basic and acidic residues" evidence="5">
    <location>
        <begin position="950"/>
        <end position="959"/>
    </location>
</feature>
<dbReference type="InterPro" id="IPR059124">
    <property type="entry name" value="Kelch_HCF"/>
</dbReference>
<dbReference type="Proteomes" id="UP000887572">
    <property type="component" value="Unplaced"/>
</dbReference>
<dbReference type="InterPro" id="IPR013783">
    <property type="entry name" value="Ig-like_fold"/>
</dbReference>
<keyword evidence="7" id="KW-1185">Reference proteome</keyword>
<feature type="compositionally biased region" description="Low complexity" evidence="5">
    <location>
        <begin position="975"/>
        <end position="986"/>
    </location>
</feature>
<keyword evidence="4" id="KW-0539">Nucleus</keyword>
<feature type="compositionally biased region" description="Low complexity" evidence="5">
    <location>
        <begin position="782"/>
        <end position="794"/>
    </location>
</feature>
<feature type="compositionally biased region" description="Acidic residues" evidence="5">
    <location>
        <begin position="1147"/>
        <end position="1158"/>
    </location>
</feature>
<evidence type="ECO:0000259" key="6">
    <source>
        <dbReference type="SMART" id="SM00060"/>
    </source>
</evidence>
<dbReference type="WBParaSite" id="Gr19_v10_g15161.t2">
    <property type="protein sequence ID" value="Gr19_v10_g15161.t2"/>
    <property type="gene ID" value="Gr19_v10_g15161"/>
</dbReference>
<dbReference type="Gene3D" id="6.10.250.2590">
    <property type="match status" value="1"/>
</dbReference>
<comment type="subcellular location">
    <subcellularLocation>
        <location evidence="1">Nucleus</location>
    </subcellularLocation>
</comment>